<accession>A0A563VWM7</accession>
<feature type="transmembrane region" description="Helical" evidence="1">
    <location>
        <begin position="88"/>
        <end position="109"/>
    </location>
</feature>
<feature type="transmembrane region" description="Helical" evidence="1">
    <location>
        <begin position="61"/>
        <end position="82"/>
    </location>
</feature>
<evidence type="ECO:0000313" key="2">
    <source>
        <dbReference type="EMBL" id="VEP15859.1"/>
    </source>
</evidence>
<dbReference type="EMBL" id="CAACVJ010000312">
    <property type="protein sequence ID" value="VEP15859.1"/>
    <property type="molecule type" value="Genomic_DNA"/>
</dbReference>
<keyword evidence="1" id="KW-1133">Transmembrane helix</keyword>
<reference evidence="2 3" key="1">
    <citation type="submission" date="2019-01" db="EMBL/GenBank/DDBJ databases">
        <authorList>
            <person name="Brito A."/>
        </authorList>
    </citation>
    <scope>NUCLEOTIDE SEQUENCE [LARGE SCALE GENOMIC DNA]</scope>
    <source>
        <strain evidence="2">1</strain>
    </source>
</reference>
<dbReference type="Proteomes" id="UP000320055">
    <property type="component" value="Unassembled WGS sequence"/>
</dbReference>
<evidence type="ECO:0000256" key="1">
    <source>
        <dbReference type="SAM" id="Phobius"/>
    </source>
</evidence>
<dbReference type="OrthoDB" id="514824at2"/>
<gene>
    <name evidence="2" type="ORF">H1P_380010</name>
</gene>
<keyword evidence="1" id="KW-0472">Membrane</keyword>
<keyword evidence="3" id="KW-1185">Reference proteome</keyword>
<name>A0A563VWM7_9CYAN</name>
<proteinExistence type="predicted"/>
<dbReference type="RefSeq" id="WP_144865691.1">
    <property type="nucleotide sequence ID" value="NZ_LR213798.1"/>
</dbReference>
<sequence>MSQFDQSALKARNKLLAMFLVHIVLDAMLVAIAKDIWAIGRILVTIVVMYFVLQGRKWAKWVLMGIFSFLVVALIALVIALYSKLSTVLIVGSSILTVLSAIIVIYIACSKDLNRYFSYKRPASF</sequence>
<dbReference type="AlphaFoldDB" id="A0A563VWM7"/>
<keyword evidence="1" id="KW-0812">Transmembrane</keyword>
<feature type="transmembrane region" description="Helical" evidence="1">
    <location>
        <begin position="15"/>
        <end position="32"/>
    </location>
</feature>
<evidence type="ECO:0000313" key="3">
    <source>
        <dbReference type="Proteomes" id="UP000320055"/>
    </source>
</evidence>
<organism evidence="2 3">
    <name type="scientific">Hyella patelloides LEGE 07179</name>
    <dbReference type="NCBI Taxonomy" id="945734"/>
    <lineage>
        <taxon>Bacteria</taxon>
        <taxon>Bacillati</taxon>
        <taxon>Cyanobacteriota</taxon>
        <taxon>Cyanophyceae</taxon>
        <taxon>Pleurocapsales</taxon>
        <taxon>Hyellaceae</taxon>
        <taxon>Hyella</taxon>
    </lineage>
</organism>
<feature type="transmembrane region" description="Helical" evidence="1">
    <location>
        <begin position="38"/>
        <end position="54"/>
    </location>
</feature>
<protein>
    <submittedName>
        <fullName evidence="2">Uncharacterized protein</fullName>
    </submittedName>
</protein>